<dbReference type="EMBL" id="BAABKX010000001">
    <property type="protein sequence ID" value="GAA5041382.1"/>
    <property type="molecule type" value="Genomic_DNA"/>
</dbReference>
<evidence type="ECO:0000313" key="2">
    <source>
        <dbReference type="Proteomes" id="UP001501729"/>
    </source>
</evidence>
<accession>A0AAV3UBF7</accession>
<comment type="caution">
    <text evidence="1">The sequence shown here is derived from an EMBL/GenBank/DDBJ whole genome shotgun (WGS) entry which is preliminary data.</text>
</comment>
<keyword evidence="2" id="KW-1185">Reference proteome</keyword>
<protein>
    <submittedName>
        <fullName evidence="1">Uncharacterized protein</fullName>
    </submittedName>
</protein>
<gene>
    <name evidence="1" type="ORF">GCM10025751_03540</name>
</gene>
<dbReference type="Proteomes" id="UP001501729">
    <property type="component" value="Unassembled WGS sequence"/>
</dbReference>
<evidence type="ECO:0000313" key="1">
    <source>
        <dbReference type="EMBL" id="GAA5041382.1"/>
    </source>
</evidence>
<dbReference type="RefSeq" id="WP_227775121.1">
    <property type="nucleotide sequence ID" value="NZ_BAABKX010000001.1"/>
</dbReference>
<sequence length="101" mass="10982">MNIGEDSFSRRVVDIYSENSYFSYLFSVDNVDADGESYPADIDKGLKADDNDSVSGTIASGFLNADNADNYLIVGFIDSFTVYDPYSGGSSEGISVVFNRD</sequence>
<organism evidence="1 2">
    <name type="scientific">Haladaptatus pallidirubidus</name>
    <dbReference type="NCBI Taxonomy" id="1008152"/>
    <lineage>
        <taxon>Archaea</taxon>
        <taxon>Methanobacteriati</taxon>
        <taxon>Methanobacteriota</taxon>
        <taxon>Stenosarchaea group</taxon>
        <taxon>Halobacteria</taxon>
        <taxon>Halobacteriales</taxon>
        <taxon>Haladaptataceae</taxon>
        <taxon>Haladaptatus</taxon>
    </lineage>
</organism>
<proteinExistence type="predicted"/>
<reference evidence="1 2" key="1">
    <citation type="journal article" date="2019" name="Int. J. Syst. Evol. Microbiol.">
        <title>The Global Catalogue of Microorganisms (GCM) 10K type strain sequencing project: providing services to taxonomists for standard genome sequencing and annotation.</title>
        <authorList>
            <consortium name="The Broad Institute Genomics Platform"/>
            <consortium name="The Broad Institute Genome Sequencing Center for Infectious Disease"/>
            <person name="Wu L."/>
            <person name="Ma J."/>
        </authorList>
    </citation>
    <scope>NUCLEOTIDE SEQUENCE [LARGE SCALE GENOMIC DNA]</scope>
    <source>
        <strain evidence="1 2">JCM 17504</strain>
    </source>
</reference>
<name>A0AAV3UBF7_9EURY</name>
<dbReference type="AlphaFoldDB" id="A0AAV3UBF7"/>
<dbReference type="GeneID" id="68615045"/>